<gene>
    <name evidence="1" type="ORF">SAMN04489798_3476</name>
</gene>
<proteinExistence type="predicted"/>
<accession>A0A1H0L817</accession>
<dbReference type="OrthoDB" id="7024420at2"/>
<protein>
    <submittedName>
        <fullName evidence="1">Uncharacterized protein</fullName>
    </submittedName>
</protein>
<organism evidence="1 2">
    <name type="scientific">Pseudomonas arsenicoxydans</name>
    <dbReference type="NCBI Taxonomy" id="702115"/>
    <lineage>
        <taxon>Bacteria</taxon>
        <taxon>Pseudomonadati</taxon>
        <taxon>Pseudomonadota</taxon>
        <taxon>Gammaproteobacteria</taxon>
        <taxon>Pseudomonadales</taxon>
        <taxon>Pseudomonadaceae</taxon>
        <taxon>Pseudomonas</taxon>
    </lineage>
</organism>
<dbReference type="RefSeq" id="WP_090182590.1">
    <property type="nucleotide sequence ID" value="NZ_LT629705.1"/>
</dbReference>
<dbReference type="Proteomes" id="UP000198827">
    <property type="component" value="Chromosome I"/>
</dbReference>
<sequence>MRSLISEMPNGRKLVDELDVATELMMSIPVELIGGARWQEASNRQQQAFKKWQEYLQLMADGRRPTIALKVA</sequence>
<evidence type="ECO:0000313" key="1">
    <source>
        <dbReference type="EMBL" id="SDO64245.1"/>
    </source>
</evidence>
<reference evidence="1 2" key="1">
    <citation type="submission" date="2016-10" db="EMBL/GenBank/DDBJ databases">
        <authorList>
            <person name="de Groot N.N."/>
        </authorList>
    </citation>
    <scope>NUCLEOTIDE SEQUENCE [LARGE SCALE GENOMIC DNA]</scope>
    <source>
        <strain evidence="1 2">CECT 7543</strain>
    </source>
</reference>
<dbReference type="AlphaFoldDB" id="A0A1H0L817"/>
<name>A0A1H0L817_9PSED</name>
<evidence type="ECO:0000313" key="2">
    <source>
        <dbReference type="Proteomes" id="UP000198827"/>
    </source>
</evidence>
<dbReference type="EMBL" id="LT629705">
    <property type="protein sequence ID" value="SDO64245.1"/>
    <property type="molecule type" value="Genomic_DNA"/>
</dbReference>